<keyword evidence="2" id="KW-0732">Signal</keyword>
<evidence type="ECO:0008006" key="7">
    <source>
        <dbReference type="Google" id="ProtNLM"/>
    </source>
</evidence>
<dbReference type="SUPFAM" id="SSF50242">
    <property type="entry name" value="TIMP-like"/>
    <property type="match status" value="1"/>
</dbReference>
<dbReference type="EMBL" id="JBGOGF010000005">
    <property type="protein sequence ID" value="MFA1771610.1"/>
    <property type="molecule type" value="Genomic_DNA"/>
</dbReference>
<evidence type="ECO:0000313" key="3">
    <source>
        <dbReference type="EMBL" id="KAA6431911.1"/>
    </source>
</evidence>
<dbReference type="OrthoDB" id="854100at2"/>
<sequence length="202" mass="22695">MKLTFTVLSLFLLTAHVAVACSCMNPPSVEENWRAAGQVFIGQVERVDTSSHFYSSSGGRVTLFTVRVLESFKQEVYEGYPLRSFVSNGGAACDSYFRVGEKYLIYAYADSQWGMLRSSLCDRTGLLGHTEVSELEQLRKLMQEAKGTEYVSLGGAAEYELSLLRASNGRLEEELRWGRIILATLVGGFVLIMLIQWRRRKP</sequence>
<keyword evidence="1" id="KW-1133">Transmembrane helix</keyword>
<comment type="caution">
    <text evidence="3">The sequence shown here is derived from an EMBL/GenBank/DDBJ whole genome shotgun (WGS) entry which is preliminary data.</text>
</comment>
<dbReference type="InterPro" id="IPR008993">
    <property type="entry name" value="TIMP-like_OB-fold"/>
</dbReference>
<keyword evidence="1" id="KW-0472">Membrane</keyword>
<accession>A0A5M8QA16</accession>
<feature type="signal peptide" evidence="2">
    <location>
        <begin position="1"/>
        <end position="20"/>
    </location>
</feature>
<dbReference type="Gene3D" id="2.40.50.120">
    <property type="match status" value="1"/>
</dbReference>
<reference evidence="3 5" key="2">
    <citation type="submission" date="2019-09" db="EMBL/GenBank/DDBJ databases">
        <title>A bacterium isolated from glacier soil.</title>
        <authorList>
            <person name="Liu Q."/>
        </authorList>
    </citation>
    <scope>NUCLEOTIDE SEQUENCE [LARGE SCALE GENOMIC DNA]</scope>
    <source>
        <strain evidence="3 5">MDT1-10-3</strain>
    </source>
</reference>
<evidence type="ECO:0000256" key="2">
    <source>
        <dbReference type="SAM" id="SignalP"/>
    </source>
</evidence>
<gene>
    <name evidence="4" type="ORF">ACD591_09930</name>
    <name evidence="3" type="ORF">FOE74_17540</name>
</gene>
<reference evidence="3 5" key="1">
    <citation type="submission" date="2019-07" db="EMBL/GenBank/DDBJ databases">
        <authorList>
            <person name="Qu J.-H."/>
        </authorList>
    </citation>
    <scope>NUCLEOTIDE SEQUENCE [LARGE SCALE GENOMIC DNA]</scope>
    <source>
        <strain evidence="3 5">MDT1-10-3</strain>
    </source>
</reference>
<keyword evidence="1" id="KW-0812">Transmembrane</keyword>
<evidence type="ECO:0000256" key="1">
    <source>
        <dbReference type="SAM" id="Phobius"/>
    </source>
</evidence>
<dbReference type="EMBL" id="VKKZ01000023">
    <property type="protein sequence ID" value="KAA6431911.1"/>
    <property type="molecule type" value="Genomic_DNA"/>
</dbReference>
<dbReference type="Proteomes" id="UP001570846">
    <property type="component" value="Unassembled WGS sequence"/>
</dbReference>
<organism evidence="3 5">
    <name type="scientific">Rufibacter glacialis</name>
    <dbReference type="NCBI Taxonomy" id="1259555"/>
    <lineage>
        <taxon>Bacteria</taxon>
        <taxon>Pseudomonadati</taxon>
        <taxon>Bacteroidota</taxon>
        <taxon>Cytophagia</taxon>
        <taxon>Cytophagales</taxon>
        <taxon>Hymenobacteraceae</taxon>
        <taxon>Rufibacter</taxon>
    </lineage>
</organism>
<dbReference type="PROSITE" id="PS51257">
    <property type="entry name" value="PROKAR_LIPOPROTEIN"/>
    <property type="match status" value="1"/>
</dbReference>
<dbReference type="AlphaFoldDB" id="A0A5M8QA16"/>
<protein>
    <recommendedName>
        <fullName evidence="7">Tissue inhibitor of metalloproteinase</fullName>
    </recommendedName>
</protein>
<evidence type="ECO:0000313" key="6">
    <source>
        <dbReference type="Proteomes" id="UP001570846"/>
    </source>
</evidence>
<reference evidence="4 6" key="3">
    <citation type="submission" date="2024-08" db="EMBL/GenBank/DDBJ databases">
        <authorList>
            <person name="Wei W."/>
        </authorList>
    </citation>
    <scope>NUCLEOTIDE SEQUENCE [LARGE SCALE GENOMIC DNA]</scope>
    <source>
        <strain evidence="4 6">XU2</strain>
    </source>
</reference>
<dbReference type="Proteomes" id="UP000323866">
    <property type="component" value="Unassembled WGS sequence"/>
</dbReference>
<feature type="transmembrane region" description="Helical" evidence="1">
    <location>
        <begin position="177"/>
        <end position="197"/>
    </location>
</feature>
<name>A0A5M8QA16_9BACT</name>
<evidence type="ECO:0000313" key="4">
    <source>
        <dbReference type="EMBL" id="MFA1771610.1"/>
    </source>
</evidence>
<dbReference type="RefSeq" id="WP_149099930.1">
    <property type="nucleotide sequence ID" value="NZ_BMMG01000006.1"/>
</dbReference>
<evidence type="ECO:0000313" key="5">
    <source>
        <dbReference type="Proteomes" id="UP000323866"/>
    </source>
</evidence>
<feature type="chain" id="PRO_5024354436" description="Tissue inhibitor of metalloproteinase" evidence="2">
    <location>
        <begin position="21"/>
        <end position="202"/>
    </location>
</feature>
<keyword evidence="6" id="KW-1185">Reference proteome</keyword>
<proteinExistence type="predicted"/>